<dbReference type="AlphaFoldDB" id="A0A1B1UJE7"/>
<evidence type="ECO:0000313" key="2">
    <source>
        <dbReference type="Proteomes" id="UP000092839"/>
    </source>
</evidence>
<protein>
    <submittedName>
        <fullName evidence="1">Uncharacterized protein</fullName>
    </submittedName>
</protein>
<accession>A0A1B1UJE7</accession>
<reference evidence="1 2" key="1">
    <citation type="submission" date="2016-07" db="EMBL/GenBank/DDBJ databases">
        <title>Complete genome sequence of Bradyrhizobium icense LMTR 13T, a potential inoculant strain isolated from lima bean (Phaseolus lunatus) in Peru.</title>
        <authorList>
            <person name="Ormeno-Orrillo E."/>
            <person name="Duran D."/>
            <person name="Rogel M.A."/>
            <person name="Rey L."/>
            <person name="Imperial J."/>
            <person name="Ruiz-Argueso T."/>
            <person name="Martinez-Romero E."/>
        </authorList>
    </citation>
    <scope>NUCLEOTIDE SEQUENCE [LARGE SCALE GENOMIC DNA]</scope>
    <source>
        <strain evidence="1 2">LMTR 13</strain>
    </source>
</reference>
<keyword evidence="2" id="KW-1185">Reference proteome</keyword>
<evidence type="ECO:0000313" key="1">
    <source>
        <dbReference type="EMBL" id="ANW02783.1"/>
    </source>
</evidence>
<dbReference type="Proteomes" id="UP000092839">
    <property type="component" value="Chromosome"/>
</dbReference>
<dbReference type="EMBL" id="CP016428">
    <property type="protein sequence ID" value="ANW02783.1"/>
    <property type="molecule type" value="Genomic_DNA"/>
</dbReference>
<name>A0A1B1UJE7_9BRAD</name>
<gene>
    <name evidence="1" type="ORF">LMTR13_24080</name>
</gene>
<dbReference type="KEGG" id="bic:LMTR13_24080"/>
<sequence>MLKHGKQLRMVDHAMFLQKAAADFQLRFVACFEEDICAGKSWEYATTCNAVSRQAGGQAGIEACERIAACMSRLDSALIKEVGLRALSFFASSFGRHSRAAECRNATIRIAECCCDESGALQELNSQSLASLVNGFSKWPEEAASRQATIAIAGEVLRRADRRARLSEFAPRRLANLVNGFSKWSKEAVSRKAIVAIAGEVLRRGDRLSHFNQQAAIGSLILISRTWRTW</sequence>
<organism evidence="1 2">
    <name type="scientific">Bradyrhizobium icense</name>
    <dbReference type="NCBI Taxonomy" id="1274631"/>
    <lineage>
        <taxon>Bacteria</taxon>
        <taxon>Pseudomonadati</taxon>
        <taxon>Pseudomonadota</taxon>
        <taxon>Alphaproteobacteria</taxon>
        <taxon>Hyphomicrobiales</taxon>
        <taxon>Nitrobacteraceae</taxon>
        <taxon>Bradyrhizobium</taxon>
    </lineage>
</organism>
<proteinExistence type="predicted"/>